<keyword evidence="1" id="KW-0472">Membrane</keyword>
<dbReference type="RefSeq" id="WP_215918036.1">
    <property type="nucleotide sequence ID" value="NZ_JAHKNI010000005.1"/>
</dbReference>
<dbReference type="EMBL" id="JAHKNI010000005">
    <property type="protein sequence ID" value="MBU3063116.1"/>
    <property type="molecule type" value="Genomic_DNA"/>
</dbReference>
<sequence length="82" mass="9128">MKQIAAFEPLPPQVVDPIMHLAGQLISLSGYFAVAAIIVVAIRAWLRYHNGADALDLWRELLIILFLAAVAAKTFDIANWFH</sequence>
<keyword evidence="1" id="KW-1133">Transmembrane helix</keyword>
<evidence type="ECO:0000313" key="3">
    <source>
        <dbReference type="Proteomes" id="UP000733379"/>
    </source>
</evidence>
<feature type="transmembrane region" description="Helical" evidence="1">
    <location>
        <begin position="25"/>
        <end position="46"/>
    </location>
</feature>
<organism evidence="2 3">
    <name type="scientific">Nocardia albiluteola</name>
    <dbReference type="NCBI Taxonomy" id="2842303"/>
    <lineage>
        <taxon>Bacteria</taxon>
        <taxon>Bacillati</taxon>
        <taxon>Actinomycetota</taxon>
        <taxon>Actinomycetes</taxon>
        <taxon>Mycobacteriales</taxon>
        <taxon>Nocardiaceae</taxon>
        <taxon>Nocardia</taxon>
    </lineage>
</organism>
<accession>A0ABS6B0Z5</accession>
<proteinExistence type="predicted"/>
<evidence type="ECO:0000313" key="2">
    <source>
        <dbReference type="EMBL" id="MBU3063116.1"/>
    </source>
</evidence>
<dbReference type="Proteomes" id="UP000733379">
    <property type="component" value="Unassembled WGS sequence"/>
</dbReference>
<gene>
    <name evidence="2" type="ORF">KO481_16470</name>
</gene>
<feature type="transmembrane region" description="Helical" evidence="1">
    <location>
        <begin position="58"/>
        <end position="81"/>
    </location>
</feature>
<evidence type="ECO:0000256" key="1">
    <source>
        <dbReference type="SAM" id="Phobius"/>
    </source>
</evidence>
<reference evidence="2 3" key="1">
    <citation type="submission" date="2021-06" db="EMBL/GenBank/DDBJ databases">
        <title>Actinomycetes sequencing.</title>
        <authorList>
            <person name="Shan Q."/>
        </authorList>
    </citation>
    <scope>NUCLEOTIDE SEQUENCE [LARGE SCALE GENOMIC DNA]</scope>
    <source>
        <strain evidence="2 3">NEAU-G5</strain>
    </source>
</reference>
<keyword evidence="1" id="KW-0812">Transmembrane</keyword>
<protein>
    <submittedName>
        <fullName evidence="2">Uncharacterized protein</fullName>
    </submittedName>
</protein>
<name>A0ABS6B0Z5_9NOCA</name>
<comment type="caution">
    <text evidence="2">The sequence shown here is derived from an EMBL/GenBank/DDBJ whole genome shotgun (WGS) entry which is preliminary data.</text>
</comment>
<keyword evidence="3" id="KW-1185">Reference proteome</keyword>